<feature type="region of interest" description="Disordered" evidence="1">
    <location>
        <begin position="64"/>
        <end position="84"/>
    </location>
</feature>
<comment type="caution">
    <text evidence="3">The sequence shown here is derived from an EMBL/GenBank/DDBJ whole genome shotgun (WGS) entry which is preliminary data.</text>
</comment>
<evidence type="ECO:0000259" key="2">
    <source>
        <dbReference type="PROSITE" id="PS51279"/>
    </source>
</evidence>
<dbReference type="PANTHER" id="PTHR48407">
    <property type="entry name" value="CRANIOFACIAL DEVELOPMENT PROTEIN 1"/>
    <property type="match status" value="1"/>
</dbReference>
<evidence type="ECO:0000256" key="1">
    <source>
        <dbReference type="SAM" id="MobiDB-lite"/>
    </source>
</evidence>
<proteinExistence type="predicted"/>
<accession>A0A4S8J9Y8</accession>
<keyword evidence="4" id="KW-1185">Reference proteome</keyword>
<dbReference type="STRING" id="52838.A0A4S8J9Y8"/>
<feature type="region of interest" description="Disordered" evidence="1">
    <location>
        <begin position="1"/>
        <end position="42"/>
    </location>
</feature>
<evidence type="ECO:0000313" key="4">
    <source>
        <dbReference type="Proteomes" id="UP000317650"/>
    </source>
</evidence>
<dbReference type="PROSITE" id="PS51279">
    <property type="entry name" value="BCNT_C"/>
    <property type="match status" value="1"/>
</dbReference>
<evidence type="ECO:0000313" key="3">
    <source>
        <dbReference type="EMBL" id="THU58488.1"/>
    </source>
</evidence>
<dbReference type="InterPro" id="IPR027124">
    <property type="entry name" value="Swc5/CFDP1/2"/>
</dbReference>
<sequence length="273" mass="29880">MASLGDSGSKIGASDDVVQTEQAPDPQEQYEDSVAGNLTNSVFDLERKARVEEVWKKMNSGLPNKVLKPIVNKPNSTGSTKTGKTVPDWMVALGIVPAKTPATKDTLRKMPASSQNGTNEEAKRLAAAALSAVKDVASATTAAGSGKVEITEVRDFAGLEIEVKKLVDPDSKEAAEKAKVPGAPPTALDTILEQIKKKPKLSVLDKTKNDWSSFKDENKGMEEELDAYKKSSNQYLDKVSFLQRTDHREFEHERDARLALQAKRRPDMREDDL</sequence>
<dbReference type="Proteomes" id="UP000317650">
    <property type="component" value="Chromosome 3"/>
</dbReference>
<reference evidence="3 4" key="1">
    <citation type="journal article" date="2019" name="Nat. Plants">
        <title>Genome sequencing of Musa balbisiana reveals subgenome evolution and function divergence in polyploid bananas.</title>
        <authorList>
            <person name="Yao X."/>
        </authorList>
    </citation>
    <scope>NUCLEOTIDE SEQUENCE [LARGE SCALE GENOMIC DNA]</scope>
    <source>
        <strain evidence="4">cv. DH-PKW</strain>
        <tissue evidence="3">Leaves</tissue>
    </source>
</reference>
<feature type="region of interest" description="Disordered" evidence="1">
    <location>
        <begin position="102"/>
        <end position="123"/>
    </location>
</feature>
<dbReference type="InterPro" id="IPR011421">
    <property type="entry name" value="BCNT-C"/>
</dbReference>
<protein>
    <recommendedName>
        <fullName evidence="2">BCNT-C domain-containing protein</fullName>
    </recommendedName>
</protein>
<dbReference type="Pfam" id="PF07572">
    <property type="entry name" value="BCNT"/>
    <property type="match status" value="1"/>
</dbReference>
<feature type="compositionally biased region" description="Polar residues" evidence="1">
    <location>
        <begin position="73"/>
        <end position="83"/>
    </location>
</feature>
<organism evidence="3 4">
    <name type="scientific">Musa balbisiana</name>
    <name type="common">Banana</name>
    <dbReference type="NCBI Taxonomy" id="52838"/>
    <lineage>
        <taxon>Eukaryota</taxon>
        <taxon>Viridiplantae</taxon>
        <taxon>Streptophyta</taxon>
        <taxon>Embryophyta</taxon>
        <taxon>Tracheophyta</taxon>
        <taxon>Spermatophyta</taxon>
        <taxon>Magnoliopsida</taxon>
        <taxon>Liliopsida</taxon>
        <taxon>Zingiberales</taxon>
        <taxon>Musaceae</taxon>
        <taxon>Musa</taxon>
    </lineage>
</organism>
<dbReference type="EMBL" id="PYDT01000006">
    <property type="protein sequence ID" value="THU58488.1"/>
    <property type="molecule type" value="Genomic_DNA"/>
</dbReference>
<feature type="domain" description="BCNT-C" evidence="2">
    <location>
        <begin position="182"/>
        <end position="263"/>
    </location>
</feature>
<dbReference type="PANTHER" id="PTHR48407:SF1">
    <property type="entry name" value="CRANIOFACIAL DEVELOPMENT PROTEIN 1"/>
    <property type="match status" value="1"/>
</dbReference>
<dbReference type="AlphaFoldDB" id="A0A4S8J9Y8"/>
<name>A0A4S8J9Y8_MUSBA</name>
<gene>
    <name evidence="3" type="ORF">C4D60_Mb03t14810</name>
</gene>